<dbReference type="Pfam" id="PF06985">
    <property type="entry name" value="HET"/>
    <property type="match status" value="1"/>
</dbReference>
<evidence type="ECO:0000313" key="3">
    <source>
        <dbReference type="EMBL" id="TKA48728.1"/>
    </source>
</evidence>
<evidence type="ECO:0000259" key="2">
    <source>
        <dbReference type="Pfam" id="PF06985"/>
    </source>
</evidence>
<feature type="coiled-coil region" evidence="1">
    <location>
        <begin position="540"/>
        <end position="568"/>
    </location>
</feature>
<dbReference type="AlphaFoldDB" id="A0A4U0VHZ8"/>
<name>A0A4U0VHZ8_9PEZI</name>
<organism evidence="3 4">
    <name type="scientific">Friedmanniomyces endolithicus</name>
    <dbReference type="NCBI Taxonomy" id="329885"/>
    <lineage>
        <taxon>Eukaryota</taxon>
        <taxon>Fungi</taxon>
        <taxon>Dikarya</taxon>
        <taxon>Ascomycota</taxon>
        <taxon>Pezizomycotina</taxon>
        <taxon>Dothideomycetes</taxon>
        <taxon>Dothideomycetidae</taxon>
        <taxon>Mycosphaerellales</taxon>
        <taxon>Teratosphaeriaceae</taxon>
        <taxon>Friedmanniomyces</taxon>
    </lineage>
</organism>
<comment type="caution">
    <text evidence="3">The sequence shown here is derived from an EMBL/GenBank/DDBJ whole genome shotgun (WGS) entry which is preliminary data.</text>
</comment>
<dbReference type="OrthoDB" id="2157530at2759"/>
<keyword evidence="1" id="KW-0175">Coiled coil</keyword>
<evidence type="ECO:0000256" key="1">
    <source>
        <dbReference type="SAM" id="Coils"/>
    </source>
</evidence>
<gene>
    <name evidence="3" type="ORF">B0A54_00864</name>
</gene>
<feature type="domain" description="Heterokaryon incompatibility" evidence="2">
    <location>
        <begin position="46"/>
        <end position="201"/>
    </location>
</feature>
<sequence>MGSATLYTQLDTNKRQIRHVRIAEESQAGHIELELAAHSLDDDLEYKALSYCWITAEPDHRISVNGQPFMVRPSLYAWLEHMPTDCGQGWIFIDAICINQDDVVEKSSQVMLMGDVYCYASEVIAWLTPTEVIVYGAIDVTIDEELIKLNDRLSAVAEESDRTVLVRQFINEVAHDKFTFTEMLYALANSPYWDRLWVIQELLLADKLTFRFQALSIAWRDLAMLLKESYMNRDANGLNPLISLMTLGIWDDSGAPTLRGAKILAILDLKRDFQHRARRRAMPFNVAMSICAAQKCVRVHDKLYGLLGLGSIKIDVDYNLPISRMHACALIEITMNRPRYHNLDSSASLDDFRPYGAEAAVCAQAFQKSLGPWMTLLASEKVARRFDDPIGYTDLRSVKDGISSTRSRPTIEAACLFVHSSGALHRVLNWTRKLRGLGRRKLTGKYAYIEEEFMLALERKYAGVTEIAAISETLTRLASLSKAETDDLVLRIVRFPTRRERDELVRSFKSTVRKLDQSSGLSPHEHVSRRVLLALLSKGLQDDEEALDEHLREKIEQEIENRRDQQRERELTELAHLT</sequence>
<protein>
    <recommendedName>
        <fullName evidence="2">Heterokaryon incompatibility domain-containing protein</fullName>
    </recommendedName>
</protein>
<accession>A0A4U0VHZ8</accession>
<dbReference type="PANTHER" id="PTHR24148">
    <property type="entry name" value="ANKYRIN REPEAT DOMAIN-CONTAINING PROTEIN 39 HOMOLOG-RELATED"/>
    <property type="match status" value="1"/>
</dbReference>
<evidence type="ECO:0000313" key="4">
    <source>
        <dbReference type="Proteomes" id="UP000310066"/>
    </source>
</evidence>
<reference evidence="3 4" key="1">
    <citation type="submission" date="2017-03" db="EMBL/GenBank/DDBJ databases">
        <title>Genomes of endolithic fungi from Antarctica.</title>
        <authorList>
            <person name="Coleine C."/>
            <person name="Masonjones S."/>
            <person name="Stajich J.E."/>
        </authorList>
    </citation>
    <scope>NUCLEOTIDE SEQUENCE [LARGE SCALE GENOMIC DNA]</scope>
    <source>
        <strain evidence="3 4">CCFEE 5311</strain>
    </source>
</reference>
<dbReference type="InterPro" id="IPR052895">
    <property type="entry name" value="HetReg/Transcr_Mod"/>
</dbReference>
<dbReference type="Proteomes" id="UP000310066">
    <property type="component" value="Unassembled WGS sequence"/>
</dbReference>
<dbReference type="InterPro" id="IPR010730">
    <property type="entry name" value="HET"/>
</dbReference>
<proteinExistence type="predicted"/>
<dbReference type="EMBL" id="NAJP01000003">
    <property type="protein sequence ID" value="TKA48728.1"/>
    <property type="molecule type" value="Genomic_DNA"/>
</dbReference>
<dbReference type="PANTHER" id="PTHR24148:SF73">
    <property type="entry name" value="HET DOMAIN PROTEIN (AFU_ORTHOLOGUE AFUA_8G01020)"/>
    <property type="match status" value="1"/>
</dbReference>